<dbReference type="Pfam" id="PF21771">
    <property type="entry name" value="CFAP58_CC"/>
    <property type="match status" value="1"/>
</dbReference>
<dbReference type="PANTHER" id="PTHR32083">
    <property type="entry name" value="CILIA AND FLAGELLA-ASSOCIATED PROTEIN 58-RELATED"/>
    <property type="match status" value="1"/>
</dbReference>
<feature type="coiled-coil region" evidence="2">
    <location>
        <begin position="681"/>
        <end position="708"/>
    </location>
</feature>
<dbReference type="EMBL" id="ADTU01024577">
    <property type="status" value="NOT_ANNOTATED_CDS"/>
    <property type="molecule type" value="Genomic_DNA"/>
</dbReference>
<dbReference type="EMBL" id="ADTU01024578">
    <property type="status" value="NOT_ANNOTATED_CDS"/>
    <property type="molecule type" value="Genomic_DNA"/>
</dbReference>
<evidence type="ECO:0000256" key="2">
    <source>
        <dbReference type="SAM" id="Coils"/>
    </source>
</evidence>
<evidence type="ECO:0000313" key="4">
    <source>
        <dbReference type="EnsemblMetazoa" id="XP_012060383.1"/>
    </source>
</evidence>
<accession>A0A158NS75</accession>
<feature type="coiled-coil region" evidence="2">
    <location>
        <begin position="318"/>
        <end position="352"/>
    </location>
</feature>
<dbReference type="EMBL" id="ADTU01024581">
    <property type="status" value="NOT_ANNOTATED_CDS"/>
    <property type="molecule type" value="Genomic_DNA"/>
</dbReference>
<dbReference type="GO" id="GO:0005856">
    <property type="term" value="C:cytoskeleton"/>
    <property type="evidence" value="ECO:0007669"/>
    <property type="project" value="TreeGrafter"/>
</dbReference>
<name>A0A158NS75_ATTCE</name>
<dbReference type="EMBL" id="ADTU01024584">
    <property type="status" value="NOT_ANNOTATED_CDS"/>
    <property type="molecule type" value="Genomic_DNA"/>
</dbReference>
<dbReference type="InterPro" id="IPR049270">
    <property type="entry name" value="CFAP58_CC"/>
</dbReference>
<proteinExistence type="predicted"/>
<dbReference type="InParanoid" id="A0A158NS75"/>
<feature type="coiled-coil region" evidence="2">
    <location>
        <begin position="178"/>
        <end position="268"/>
    </location>
</feature>
<evidence type="ECO:0000259" key="3">
    <source>
        <dbReference type="Pfam" id="PF21771"/>
    </source>
</evidence>
<dbReference type="KEGG" id="acep:105623605"/>
<evidence type="ECO:0000313" key="5">
    <source>
        <dbReference type="Proteomes" id="UP000005205"/>
    </source>
</evidence>
<reference evidence="4" key="2">
    <citation type="submission" date="2016-04" db="UniProtKB">
        <authorList>
            <consortium name="EnsemblMetazoa"/>
        </authorList>
    </citation>
    <scope>IDENTIFICATION</scope>
</reference>
<dbReference type="EnsemblMetazoa" id="XM_012204993.1">
    <property type="protein sequence ID" value="XP_012060383.1"/>
    <property type="gene ID" value="LOC105623605"/>
</dbReference>
<dbReference type="EMBL" id="ADTU01024576">
    <property type="status" value="NOT_ANNOTATED_CDS"/>
    <property type="molecule type" value="Genomic_DNA"/>
</dbReference>
<dbReference type="EMBL" id="ADTU01024582">
    <property type="status" value="NOT_ANNOTATED_CDS"/>
    <property type="molecule type" value="Genomic_DNA"/>
</dbReference>
<dbReference type="EMBL" id="ADTU01024580">
    <property type="status" value="NOT_ANNOTATED_CDS"/>
    <property type="molecule type" value="Genomic_DNA"/>
</dbReference>
<dbReference type="EMBL" id="ADTU01024575">
    <property type="status" value="NOT_ANNOTATED_CDS"/>
    <property type="molecule type" value="Genomic_DNA"/>
</dbReference>
<dbReference type="EMBL" id="ADTU01024579">
    <property type="status" value="NOT_ANNOTATED_CDS"/>
    <property type="molecule type" value="Genomic_DNA"/>
</dbReference>
<sequence>MVNLRIKEHHQRVRLKYVTQSALSEHNIETGHQILFDKTTTINNIISYFSRNITVNKKRDNLLKEREILIGELETMRQRMKNMSTYAEELEQKNNEVNQRMTEMQETIGMQLNEISREKGVRERLEIEVRQLQEEIIIKKNELEVANVSIEASANNLTRLESLIKDQKITDEKLRKEISKLMLKKMNLQTDFDNANAEIKKLENEISEKGKKIRDIKYELNRTKEDSAKYKHEKDLIDKRLLKAESEQSKLKRELKQTLIDVKNVEQDAQTCHKEQFEDKQRIKNLLREKTNITVSKETAYERIKRLNYELLLCGHGKKMMEHELNTLTQTINDMKTQMEVVEKERDRYSTAVQGLGQKLERQISDTKQKQVEVLDYKKRLADTEIKYRQHQSLFEAVRAERNLCNKSLIETQEEVQDLKSKLKITSQQTEQLKEDIALKEVNLVKKEFLLRKVDKEKEELKIDLQTSHTEISNLRQQIEEAKKEEKSLRLAIHQADSDIVRQKKDIDNVMNERDILGTQLVRRNDELSLQYSRMKVLNRTLQCGEKQYNQRLEDIRLLKFEVNRLRTEKMLLAKNIFNVSDLRQEVFHLNRNLTKEMLKVTALEEEIQTPLNIHRWRKLEGTDPTTFELVKKVQILQERILKMSTDIIHKERKLNDTEKLYMNLRDVLSKQPNSQREISLDKVQNILRKREEKIKCLIAELNMYESQVGEYKNGMTIMTNEMCELMKIFHAQKRKLQKIKEMTLKSTYKTMLPDILVGTKKFYGGGFKIKTFSSKIHCTTDSSASK</sequence>
<keyword evidence="5" id="KW-1185">Reference proteome</keyword>
<dbReference type="Proteomes" id="UP000005205">
    <property type="component" value="Unassembled WGS sequence"/>
</dbReference>
<evidence type="ECO:0000256" key="1">
    <source>
        <dbReference type="ARBA" id="ARBA00023054"/>
    </source>
</evidence>
<keyword evidence="1 2" id="KW-0175">Coiled coil</keyword>
<organism evidence="4 5">
    <name type="scientific">Atta cephalotes</name>
    <name type="common">Leafcutter ant</name>
    <dbReference type="NCBI Taxonomy" id="12957"/>
    <lineage>
        <taxon>Eukaryota</taxon>
        <taxon>Metazoa</taxon>
        <taxon>Ecdysozoa</taxon>
        <taxon>Arthropoda</taxon>
        <taxon>Hexapoda</taxon>
        <taxon>Insecta</taxon>
        <taxon>Pterygota</taxon>
        <taxon>Neoptera</taxon>
        <taxon>Endopterygota</taxon>
        <taxon>Hymenoptera</taxon>
        <taxon>Apocrita</taxon>
        <taxon>Aculeata</taxon>
        <taxon>Formicoidea</taxon>
        <taxon>Formicidae</taxon>
        <taxon>Myrmicinae</taxon>
        <taxon>Atta</taxon>
    </lineage>
</organism>
<feature type="coiled-coil region" evidence="2">
    <location>
        <begin position="59"/>
        <end position="149"/>
    </location>
</feature>
<feature type="coiled-coil region" evidence="2">
    <location>
        <begin position="409"/>
        <end position="499"/>
    </location>
</feature>
<dbReference type="PANTHER" id="PTHR32083:SF0">
    <property type="entry name" value="CILIA AND FLAGELLA-ASSOCIATED PROTEIN 58"/>
    <property type="match status" value="1"/>
</dbReference>
<reference evidence="5" key="1">
    <citation type="journal article" date="2011" name="PLoS Genet.">
        <title>The genome sequence of the leaf-cutter ant Atta cephalotes reveals insights into its obligate symbiotic lifestyle.</title>
        <authorList>
            <person name="Suen G."/>
            <person name="Teiling C."/>
            <person name="Li L."/>
            <person name="Holt C."/>
            <person name="Abouheif E."/>
            <person name="Bornberg-Bauer E."/>
            <person name="Bouffard P."/>
            <person name="Caldera E.J."/>
            <person name="Cash E."/>
            <person name="Cavanaugh A."/>
            <person name="Denas O."/>
            <person name="Elhaik E."/>
            <person name="Fave M.J."/>
            <person name="Gadau J."/>
            <person name="Gibson J.D."/>
            <person name="Graur D."/>
            <person name="Grubbs K.J."/>
            <person name="Hagen D.E."/>
            <person name="Harkins T.T."/>
            <person name="Helmkampf M."/>
            <person name="Hu H."/>
            <person name="Johnson B.R."/>
            <person name="Kim J."/>
            <person name="Marsh S.E."/>
            <person name="Moeller J.A."/>
            <person name="Munoz-Torres M.C."/>
            <person name="Murphy M.C."/>
            <person name="Naughton M.C."/>
            <person name="Nigam S."/>
            <person name="Overson R."/>
            <person name="Rajakumar R."/>
            <person name="Reese J.T."/>
            <person name="Scott J.J."/>
            <person name="Smith C.R."/>
            <person name="Tao S."/>
            <person name="Tsutsui N.D."/>
            <person name="Viljakainen L."/>
            <person name="Wissler L."/>
            <person name="Yandell M.D."/>
            <person name="Zimmer F."/>
            <person name="Taylor J."/>
            <person name="Slater S.C."/>
            <person name="Clifton S.W."/>
            <person name="Warren W.C."/>
            <person name="Elsik C.G."/>
            <person name="Smith C.D."/>
            <person name="Weinstock G.M."/>
            <person name="Gerardo N.M."/>
            <person name="Currie C.R."/>
        </authorList>
    </citation>
    <scope>NUCLEOTIDE SEQUENCE [LARGE SCALE GENOMIC DNA]</scope>
</reference>
<dbReference type="OrthoDB" id="264785at2759"/>
<dbReference type="STRING" id="12957.A0A158NS75"/>
<dbReference type="EMBL" id="ADTU01024583">
    <property type="status" value="NOT_ANNOTATED_CDS"/>
    <property type="molecule type" value="Genomic_DNA"/>
</dbReference>
<gene>
    <name evidence="4" type="primary">105623605</name>
</gene>
<protein>
    <recommendedName>
        <fullName evidence="3">Cilia- and flagella-associated protein 58 central coiled coil domain-containing protein</fullName>
    </recommendedName>
</protein>
<feature type="domain" description="Cilia- and flagella-associated protein 58 central coiled coil" evidence="3">
    <location>
        <begin position="277"/>
        <end position="575"/>
    </location>
</feature>
<dbReference type="AlphaFoldDB" id="A0A158NS75"/>